<sequence>MVEAGTYSYSLVQNNFFGFALPYKEGLRSVRFFFWSVQGILCDSSCMMEYPSSASLSFAYLQYRFYSLDFFRSAASYRMTFHLAESSMG</sequence>
<protein>
    <submittedName>
        <fullName evidence="1">Uncharacterized protein</fullName>
    </submittedName>
</protein>
<reference evidence="1" key="1">
    <citation type="submission" date="2019-06" db="EMBL/GenBank/DDBJ databases">
        <title>Complete mitochondrial genome sequencing of NWB CMS and Normal type.</title>
        <authorList>
            <person name="Zhang L."/>
            <person name="Wang Q."/>
            <person name="Wang Y."/>
        </authorList>
    </citation>
    <scope>NUCLEOTIDE SEQUENCE</scope>
    <source>
        <strain evidence="1">YB-B</strain>
    </source>
</reference>
<gene>
    <name evidence="1" type="primary">orf89b</name>
</gene>
<name>A0A650GCD0_RAPSA</name>
<evidence type="ECO:0000313" key="1">
    <source>
        <dbReference type="EMBL" id="QGW48568.1"/>
    </source>
</evidence>
<keyword evidence="1" id="KW-0496">Mitochondrion</keyword>
<dbReference type="EMBL" id="MN056359">
    <property type="protein sequence ID" value="QGW48568.1"/>
    <property type="molecule type" value="Genomic_DNA"/>
</dbReference>
<accession>A0A650GCD0</accession>
<dbReference type="AlphaFoldDB" id="A0A650GCD0"/>
<organism evidence="1">
    <name type="scientific">Raphanus sativus</name>
    <name type="common">Radish</name>
    <name type="synonym">Raphanus raphanistrum var. sativus</name>
    <dbReference type="NCBI Taxonomy" id="3726"/>
    <lineage>
        <taxon>Eukaryota</taxon>
        <taxon>Viridiplantae</taxon>
        <taxon>Streptophyta</taxon>
        <taxon>Embryophyta</taxon>
        <taxon>Tracheophyta</taxon>
        <taxon>Spermatophyta</taxon>
        <taxon>Magnoliopsida</taxon>
        <taxon>eudicotyledons</taxon>
        <taxon>Gunneridae</taxon>
        <taxon>Pentapetalae</taxon>
        <taxon>rosids</taxon>
        <taxon>malvids</taxon>
        <taxon>Brassicales</taxon>
        <taxon>Brassicaceae</taxon>
        <taxon>Brassiceae</taxon>
        <taxon>Raphanus</taxon>
    </lineage>
</organism>
<geneLocation type="mitochondrion" evidence="1"/>
<proteinExistence type="predicted"/>